<dbReference type="CDD" id="cd06097">
    <property type="entry name" value="Aspergillopepsin_like"/>
    <property type="match status" value="1"/>
</dbReference>
<dbReference type="PRINTS" id="PR00792">
    <property type="entry name" value="PEPSIN"/>
</dbReference>
<keyword evidence="9" id="KW-0732">Signal</keyword>
<gene>
    <name evidence="11" type="ORF">WHR41_09204</name>
</gene>
<evidence type="ECO:0000256" key="1">
    <source>
        <dbReference type="ARBA" id="ARBA00007447"/>
    </source>
</evidence>
<feature type="active site" evidence="7">
    <location>
        <position position="106"/>
    </location>
</feature>
<evidence type="ECO:0000256" key="8">
    <source>
        <dbReference type="RuleBase" id="RU000454"/>
    </source>
</evidence>
<dbReference type="PROSITE" id="PS51767">
    <property type="entry name" value="PEPTIDASE_A1"/>
    <property type="match status" value="1"/>
</dbReference>
<comment type="function">
    <text evidence="6">Secreted aspartic endopeptidase that allows assimilation of proteinaceous substrates. The scissile peptide bond is attacked by a nucleophilic water molecule activated by two aspartic residues in the active site. Shows a broad primary substrate specificity. Favors hydrophobic residues at the P1 and P1' positions.</text>
</comment>
<dbReference type="InterPro" id="IPR001461">
    <property type="entry name" value="Aspartic_peptidase_A1"/>
</dbReference>
<evidence type="ECO:0000313" key="11">
    <source>
        <dbReference type="EMBL" id="KAL1581960.1"/>
    </source>
</evidence>
<proteinExistence type="inferred from homology"/>
<keyword evidence="2 8" id="KW-0645">Protease</keyword>
<dbReference type="SUPFAM" id="SSF50630">
    <property type="entry name" value="Acid proteases"/>
    <property type="match status" value="1"/>
</dbReference>
<keyword evidence="12" id="KW-1185">Reference proteome</keyword>
<dbReference type="Proteomes" id="UP000803884">
    <property type="component" value="Unassembled WGS sequence"/>
</dbReference>
<keyword evidence="3 8" id="KW-0064">Aspartyl protease</keyword>
<dbReference type="InterPro" id="IPR021109">
    <property type="entry name" value="Peptidase_aspartic_dom_sf"/>
</dbReference>
<organism evidence="11 12">
    <name type="scientific">Cladosporium halotolerans</name>
    <dbReference type="NCBI Taxonomy" id="1052096"/>
    <lineage>
        <taxon>Eukaryota</taxon>
        <taxon>Fungi</taxon>
        <taxon>Dikarya</taxon>
        <taxon>Ascomycota</taxon>
        <taxon>Pezizomycotina</taxon>
        <taxon>Dothideomycetes</taxon>
        <taxon>Dothideomycetidae</taxon>
        <taxon>Cladosporiales</taxon>
        <taxon>Cladosporiaceae</taxon>
        <taxon>Cladosporium</taxon>
    </lineage>
</organism>
<evidence type="ECO:0000256" key="6">
    <source>
        <dbReference type="ARBA" id="ARBA00055396"/>
    </source>
</evidence>
<dbReference type="EMBL" id="JAAQHG020000091">
    <property type="protein sequence ID" value="KAL1581960.1"/>
    <property type="molecule type" value="Genomic_DNA"/>
</dbReference>
<dbReference type="Gene3D" id="2.40.70.10">
    <property type="entry name" value="Acid Proteases"/>
    <property type="match status" value="2"/>
</dbReference>
<evidence type="ECO:0000256" key="2">
    <source>
        <dbReference type="ARBA" id="ARBA00022670"/>
    </source>
</evidence>
<feature type="active site" evidence="7">
    <location>
        <position position="289"/>
    </location>
</feature>
<evidence type="ECO:0000259" key="10">
    <source>
        <dbReference type="PROSITE" id="PS51767"/>
    </source>
</evidence>
<dbReference type="PANTHER" id="PTHR47966:SF2">
    <property type="entry name" value="ASPERGILLOPEPSIN-1-RELATED"/>
    <property type="match status" value="1"/>
</dbReference>
<feature type="signal peptide" evidence="9">
    <location>
        <begin position="1"/>
        <end position="19"/>
    </location>
</feature>
<dbReference type="InterPro" id="IPR034163">
    <property type="entry name" value="Aspergillopepsin-like_cat_dom"/>
</dbReference>
<evidence type="ECO:0000256" key="7">
    <source>
        <dbReference type="PIRSR" id="PIRSR601461-1"/>
    </source>
</evidence>
<dbReference type="AlphaFoldDB" id="A0AB34KEL3"/>
<dbReference type="GeneID" id="96010646"/>
<comment type="similarity">
    <text evidence="1 8">Belongs to the peptidase A1 family.</text>
</comment>
<comment type="caution">
    <text evidence="11">The sequence shown here is derived from an EMBL/GenBank/DDBJ whole genome shotgun (WGS) entry which is preliminary data.</text>
</comment>
<feature type="chain" id="PRO_5044196809" description="Peptidase A1 domain-containing protein" evidence="9">
    <location>
        <begin position="20"/>
        <end position="401"/>
    </location>
</feature>
<protein>
    <recommendedName>
        <fullName evidence="10">Peptidase A1 domain-containing protein</fullName>
    </recommendedName>
</protein>
<evidence type="ECO:0000256" key="5">
    <source>
        <dbReference type="ARBA" id="ARBA00023180"/>
    </source>
</evidence>
<evidence type="ECO:0000256" key="9">
    <source>
        <dbReference type="SAM" id="SignalP"/>
    </source>
</evidence>
<dbReference type="FunFam" id="2.40.70.10:FF:000026">
    <property type="entry name" value="Endothiapepsin"/>
    <property type="match status" value="1"/>
</dbReference>
<evidence type="ECO:0000313" key="12">
    <source>
        <dbReference type="Proteomes" id="UP000803884"/>
    </source>
</evidence>
<accession>A0AB34KEL3</accession>
<dbReference type="Pfam" id="PF00026">
    <property type="entry name" value="Asp"/>
    <property type="match status" value="1"/>
</dbReference>
<keyword evidence="5" id="KW-0325">Glycoprotein</keyword>
<feature type="domain" description="Peptidase A1" evidence="10">
    <location>
        <begin position="90"/>
        <end position="398"/>
    </location>
</feature>
<reference evidence="11 12" key="1">
    <citation type="journal article" date="2020" name="Microbiol. Resour. Announc.">
        <title>Draft Genome Sequence of a Cladosporium Species Isolated from the Mesophotic Ascidian Didemnum maculosum.</title>
        <authorList>
            <person name="Gioti A."/>
            <person name="Siaperas R."/>
            <person name="Nikolaivits E."/>
            <person name="Le Goff G."/>
            <person name="Ouazzani J."/>
            <person name="Kotoulas G."/>
            <person name="Topakas E."/>
        </authorList>
    </citation>
    <scope>NUCLEOTIDE SEQUENCE [LARGE SCALE GENOMIC DNA]</scope>
    <source>
        <strain evidence="11 12">TM138-S3</strain>
    </source>
</reference>
<dbReference type="InterPro" id="IPR001969">
    <property type="entry name" value="Aspartic_peptidase_AS"/>
</dbReference>
<evidence type="ECO:0000256" key="3">
    <source>
        <dbReference type="ARBA" id="ARBA00022750"/>
    </source>
</evidence>
<keyword evidence="4 8" id="KW-0378">Hydrolase</keyword>
<sequence>MHHQIAASLLVASAGLSIAAPAADINKKTFQLQQVQAGQNYLSGPLSLDHAYGKYARLGAVAPADVKAAAAAAVQSGSVSANPQQYDAAYLSPVSVGGQTLYLDFDTGSSDLWVFSTETPSSESTGHSKYNPSTSGRKLSGETWEIGYADGSGASGDVYADKVVVGPVTATSQAVEAATSVSSSFTQNTDTDGLLGLAFSSINTVEPQQQTTFFDTVKSSLAKPLFAVDLKKGTAGTYDFGYIDSSKYTGAITYVSVDSSQGFWQFNAGGYSTGSSTSTSGSIGKAIADTGTTLLLIPDAPVTAYYRQVSGASYSNSQGGYIFPCSAKLPNFNVNIGGKVFTIPGSYINFAPVSGTYCFGGIQSNEGLGGLSIFGDIFLKSVYAIFDQTQSSPRLGFAAQS</sequence>
<dbReference type="PROSITE" id="PS00141">
    <property type="entry name" value="ASP_PROTEASE"/>
    <property type="match status" value="1"/>
</dbReference>
<dbReference type="InterPro" id="IPR033121">
    <property type="entry name" value="PEPTIDASE_A1"/>
</dbReference>
<name>A0AB34KEL3_9PEZI</name>
<dbReference type="GO" id="GO:0004190">
    <property type="term" value="F:aspartic-type endopeptidase activity"/>
    <property type="evidence" value="ECO:0007669"/>
    <property type="project" value="UniProtKB-KW"/>
</dbReference>
<dbReference type="RefSeq" id="XP_069225067.1">
    <property type="nucleotide sequence ID" value="XM_069377808.1"/>
</dbReference>
<evidence type="ECO:0000256" key="4">
    <source>
        <dbReference type="ARBA" id="ARBA00022801"/>
    </source>
</evidence>
<dbReference type="FunFam" id="2.40.70.10:FF:000024">
    <property type="entry name" value="Endothiapepsin"/>
    <property type="match status" value="1"/>
</dbReference>
<dbReference type="GO" id="GO:0006508">
    <property type="term" value="P:proteolysis"/>
    <property type="evidence" value="ECO:0007669"/>
    <property type="project" value="UniProtKB-KW"/>
</dbReference>
<dbReference type="PANTHER" id="PTHR47966">
    <property type="entry name" value="BETA-SITE APP-CLEAVING ENZYME, ISOFORM A-RELATED"/>
    <property type="match status" value="1"/>
</dbReference>